<comment type="pathway">
    <text evidence="6">Cofactor biosynthesis; tetrahydrofolate biosynthesis; 2-amino-4-hydroxy-6-hydroxymethyl-7,8-dihydropteridine diphosphate from 7,8-dihydroneopterin triphosphate: step 3/4.</text>
</comment>
<comment type="similarity">
    <text evidence="22">In the central section; belongs to the HPPK family.</text>
</comment>
<evidence type="ECO:0000313" key="27">
    <source>
        <dbReference type="EMBL" id="EEH38862.2"/>
    </source>
</evidence>
<keyword evidence="28" id="KW-1185">Reference proteome</keyword>
<dbReference type="OrthoDB" id="615426at2759"/>
<dbReference type="HOGENOM" id="CLU_008023_2_1_1"/>
<dbReference type="NCBIfam" id="TIGR01498">
    <property type="entry name" value="folK"/>
    <property type="match status" value="1"/>
</dbReference>
<evidence type="ECO:0000259" key="26">
    <source>
        <dbReference type="PROSITE" id="PS50972"/>
    </source>
</evidence>
<evidence type="ECO:0000256" key="13">
    <source>
        <dbReference type="ARBA" id="ARBA00022679"/>
    </source>
</evidence>
<dbReference type="SUPFAM" id="SSF55083">
    <property type="entry name" value="6-hydroxymethyl-7,8-dihydropterin pyrophosphokinase, HPPK"/>
    <property type="match status" value="1"/>
</dbReference>
<comment type="catalytic activity">
    <reaction evidence="3">
        <text>7,8-dihydroneopterin = 6-hydroxymethyl-7,8-dihydropterin + glycolaldehyde</text>
        <dbReference type="Rhea" id="RHEA:10540"/>
        <dbReference type="ChEBI" id="CHEBI:17001"/>
        <dbReference type="ChEBI" id="CHEBI:17071"/>
        <dbReference type="ChEBI" id="CHEBI:44841"/>
        <dbReference type="EC" id="4.1.2.25"/>
    </reaction>
</comment>
<dbReference type="Pfam" id="PF00809">
    <property type="entry name" value="Pterin_bind"/>
    <property type="match status" value="1"/>
</dbReference>
<dbReference type="Proteomes" id="UP000002059">
    <property type="component" value="Partially assembled WGS sequence"/>
</dbReference>
<dbReference type="GeneID" id="9099937"/>
<comment type="catalytic activity">
    <reaction evidence="2">
        <text>6-hydroxymethyl-7,8-dihydropterin + ATP = (7,8-dihydropterin-6-yl)methyl diphosphate + AMP + H(+)</text>
        <dbReference type="Rhea" id="RHEA:11412"/>
        <dbReference type="ChEBI" id="CHEBI:15378"/>
        <dbReference type="ChEBI" id="CHEBI:30616"/>
        <dbReference type="ChEBI" id="CHEBI:44841"/>
        <dbReference type="ChEBI" id="CHEBI:72950"/>
        <dbReference type="ChEBI" id="CHEBI:456215"/>
        <dbReference type="EC" id="2.7.6.3"/>
    </reaction>
</comment>
<evidence type="ECO:0000256" key="20">
    <source>
        <dbReference type="ARBA" id="ARBA00023268"/>
    </source>
</evidence>
<dbReference type="NCBIfam" id="TIGR01496">
    <property type="entry name" value="DHPS"/>
    <property type="match status" value="1"/>
</dbReference>
<dbReference type="RefSeq" id="XP_015701222.1">
    <property type="nucleotide sequence ID" value="XM_015844314.1"/>
</dbReference>
<evidence type="ECO:0000256" key="6">
    <source>
        <dbReference type="ARBA" id="ARBA00005013"/>
    </source>
</evidence>
<gene>
    <name evidence="27" type="ORF">PAAG_01324</name>
</gene>
<evidence type="ECO:0000256" key="24">
    <source>
        <dbReference type="ARBA" id="ARBA00068111"/>
    </source>
</evidence>
<evidence type="ECO:0000256" key="7">
    <source>
        <dbReference type="ARBA" id="ARBA00005051"/>
    </source>
</evidence>
<dbReference type="EC" id="2.7.6.3" evidence="12"/>
<dbReference type="Gene3D" id="3.30.70.560">
    <property type="entry name" value="7,8-Dihydro-6-hydroxymethylpterin-pyrophosphokinase HPPK"/>
    <property type="match status" value="1"/>
</dbReference>
<evidence type="ECO:0000256" key="1">
    <source>
        <dbReference type="ARBA" id="ARBA00000012"/>
    </source>
</evidence>
<dbReference type="VEuPathDB" id="FungiDB:PAAG_01324"/>
<evidence type="ECO:0000256" key="14">
    <source>
        <dbReference type="ARBA" id="ARBA00022723"/>
    </source>
</evidence>
<keyword evidence="20" id="KW-0511">Multifunctional enzyme</keyword>
<evidence type="ECO:0000256" key="25">
    <source>
        <dbReference type="SAM" id="MobiDB-lite"/>
    </source>
</evidence>
<dbReference type="SUPFAM" id="SSF51717">
    <property type="entry name" value="Dihydropteroate synthetase-like"/>
    <property type="match status" value="1"/>
</dbReference>
<dbReference type="GO" id="GO:0046656">
    <property type="term" value="P:folic acid biosynthetic process"/>
    <property type="evidence" value="ECO:0007669"/>
    <property type="project" value="UniProtKB-KW"/>
</dbReference>
<dbReference type="GO" id="GO:0046872">
    <property type="term" value="F:metal ion binding"/>
    <property type="evidence" value="ECO:0007669"/>
    <property type="project" value="UniProtKB-KW"/>
</dbReference>
<evidence type="ECO:0000256" key="3">
    <source>
        <dbReference type="ARBA" id="ARBA00001353"/>
    </source>
</evidence>
<dbReference type="GO" id="GO:0046654">
    <property type="term" value="P:tetrahydrofolate biosynthetic process"/>
    <property type="evidence" value="ECO:0007669"/>
    <property type="project" value="UniProtKB-UniPathway"/>
</dbReference>
<keyword evidence="13" id="KW-0808">Transferase</keyword>
<comment type="catalytic activity">
    <reaction evidence="1">
        <text>(7,8-dihydropterin-6-yl)methyl diphosphate + 4-aminobenzoate = 7,8-dihydropteroate + diphosphate</text>
        <dbReference type="Rhea" id="RHEA:19949"/>
        <dbReference type="ChEBI" id="CHEBI:17836"/>
        <dbReference type="ChEBI" id="CHEBI:17839"/>
        <dbReference type="ChEBI" id="CHEBI:33019"/>
        <dbReference type="ChEBI" id="CHEBI:72950"/>
        <dbReference type="EC" id="2.5.1.15"/>
    </reaction>
</comment>
<evidence type="ECO:0000256" key="22">
    <source>
        <dbReference type="ARBA" id="ARBA00061548"/>
    </source>
</evidence>
<dbReference type="GO" id="GO:0003848">
    <property type="term" value="F:2-amino-4-hydroxy-6-hydroxymethyldihydropteridine diphosphokinase activity"/>
    <property type="evidence" value="ECO:0007669"/>
    <property type="project" value="UniProtKB-EC"/>
</dbReference>
<keyword evidence="14" id="KW-0479">Metal-binding</keyword>
<comment type="function">
    <text evidence="21">Catalyzes three sequential steps of tetrahydrofolate biosynthesis.</text>
</comment>
<dbReference type="PANTHER" id="PTHR20941:SF1">
    <property type="entry name" value="FOLIC ACID SYNTHESIS PROTEIN FOL1"/>
    <property type="match status" value="1"/>
</dbReference>
<evidence type="ECO:0000256" key="16">
    <source>
        <dbReference type="ARBA" id="ARBA00022777"/>
    </source>
</evidence>
<dbReference type="PROSITE" id="PS00794">
    <property type="entry name" value="HPPK"/>
    <property type="match status" value="1"/>
</dbReference>
<keyword evidence="19" id="KW-0289">Folate biosynthesis</keyword>
<keyword evidence="15" id="KW-0547">Nucleotide-binding</keyword>
<dbReference type="InterPro" id="IPR000489">
    <property type="entry name" value="Pterin-binding_dom"/>
</dbReference>
<evidence type="ECO:0000256" key="2">
    <source>
        <dbReference type="ARBA" id="ARBA00000198"/>
    </source>
</evidence>
<keyword evidence="18" id="KW-0460">Magnesium</keyword>
<dbReference type="OMA" id="NIPHKLM"/>
<comment type="similarity">
    <text evidence="8">In the N-terminal section; belongs to the DHNA family.</text>
</comment>
<feature type="compositionally biased region" description="Polar residues" evidence="25">
    <location>
        <begin position="79"/>
        <end position="98"/>
    </location>
</feature>
<dbReference type="GO" id="GO:0004156">
    <property type="term" value="F:dihydropteroate synthase activity"/>
    <property type="evidence" value="ECO:0007669"/>
    <property type="project" value="UniProtKB-EC"/>
</dbReference>
<dbReference type="EMBL" id="KN293994">
    <property type="protein sequence ID" value="EEH38862.2"/>
    <property type="molecule type" value="Genomic_DNA"/>
</dbReference>
<dbReference type="InterPro" id="IPR006390">
    <property type="entry name" value="DHP_synth_dom"/>
</dbReference>
<name>C1GS29_PARBA</name>
<dbReference type="PANTHER" id="PTHR20941">
    <property type="entry name" value="FOLATE SYNTHESIS PROTEINS"/>
    <property type="match status" value="1"/>
</dbReference>
<evidence type="ECO:0000256" key="15">
    <source>
        <dbReference type="ARBA" id="ARBA00022741"/>
    </source>
</evidence>
<dbReference type="InterPro" id="IPR011005">
    <property type="entry name" value="Dihydropteroate_synth-like_sf"/>
</dbReference>
<protein>
    <recommendedName>
        <fullName evidence="23">Folic acid synthesis protein FOL1</fullName>
        <ecNumber evidence="10">2.5.1.15</ecNumber>
        <ecNumber evidence="12">2.7.6.3</ecNumber>
        <ecNumber evidence="11">4.1.2.25</ecNumber>
    </recommendedName>
    <alternativeName>
        <fullName evidence="24">Folic acid synthesis protein fol1</fullName>
    </alternativeName>
</protein>
<evidence type="ECO:0000256" key="8">
    <source>
        <dbReference type="ARBA" id="ARBA00009640"/>
    </source>
</evidence>
<organism evidence="27 28">
    <name type="scientific">Paracoccidioides lutzii (strain ATCC MYA-826 / Pb01)</name>
    <name type="common">Paracoccidioides brasiliensis</name>
    <dbReference type="NCBI Taxonomy" id="502779"/>
    <lineage>
        <taxon>Eukaryota</taxon>
        <taxon>Fungi</taxon>
        <taxon>Dikarya</taxon>
        <taxon>Ascomycota</taxon>
        <taxon>Pezizomycotina</taxon>
        <taxon>Eurotiomycetes</taxon>
        <taxon>Eurotiomycetidae</taxon>
        <taxon>Onygenales</taxon>
        <taxon>Ajellomycetaceae</taxon>
        <taxon>Paracoccidioides</taxon>
    </lineage>
</organism>
<dbReference type="Gene3D" id="3.20.20.20">
    <property type="entry name" value="Dihydropteroate synthase-like"/>
    <property type="match status" value="1"/>
</dbReference>
<dbReference type="AlphaFoldDB" id="C1GS29"/>
<evidence type="ECO:0000256" key="18">
    <source>
        <dbReference type="ARBA" id="ARBA00022842"/>
    </source>
</evidence>
<dbReference type="InterPro" id="IPR045031">
    <property type="entry name" value="DHP_synth-like"/>
</dbReference>
<keyword evidence="17" id="KW-0067">ATP-binding</keyword>
<keyword evidence="16" id="KW-0418">Kinase</keyword>
<reference evidence="27 28" key="1">
    <citation type="journal article" date="2011" name="PLoS Genet.">
        <title>Comparative genomic analysis of human fungal pathogens causing paracoccidioidomycosis.</title>
        <authorList>
            <person name="Desjardins C.A."/>
            <person name="Champion M.D."/>
            <person name="Holder J.W."/>
            <person name="Muszewska A."/>
            <person name="Goldberg J."/>
            <person name="Bailao A.M."/>
            <person name="Brigido M.M."/>
            <person name="Ferreira M.E."/>
            <person name="Garcia A.M."/>
            <person name="Grynberg M."/>
            <person name="Gujja S."/>
            <person name="Heiman D.I."/>
            <person name="Henn M.R."/>
            <person name="Kodira C.D."/>
            <person name="Leon-Narvaez H."/>
            <person name="Longo L.V."/>
            <person name="Ma L.J."/>
            <person name="Malavazi I."/>
            <person name="Matsuo A.L."/>
            <person name="Morais F.V."/>
            <person name="Pereira M."/>
            <person name="Rodriguez-Brito S."/>
            <person name="Sakthikumar S."/>
            <person name="Salem-Izacc S.M."/>
            <person name="Sykes S.M."/>
            <person name="Teixeira M.M."/>
            <person name="Vallejo M.C."/>
            <person name="Walter M.E."/>
            <person name="Yandava C."/>
            <person name="Young S."/>
            <person name="Zeng Q."/>
            <person name="Zucker J."/>
            <person name="Felipe M.S."/>
            <person name="Goldman G.H."/>
            <person name="Haas B.J."/>
            <person name="McEwen J.G."/>
            <person name="Nino-Vega G."/>
            <person name="Puccia R."/>
            <person name="San-Blas G."/>
            <person name="Soares C.M."/>
            <person name="Birren B.W."/>
            <person name="Cuomo C.A."/>
        </authorList>
    </citation>
    <scope>NUCLEOTIDE SEQUENCE [LARGE SCALE GENOMIC DNA]</scope>
    <source>
        <strain evidence="28">ATCC MYA-826 / Pb01</strain>
    </source>
</reference>
<evidence type="ECO:0000256" key="12">
    <source>
        <dbReference type="ARBA" id="ARBA00013253"/>
    </source>
</evidence>
<dbReference type="PROSITE" id="PS00793">
    <property type="entry name" value="DHPS_2"/>
    <property type="match status" value="1"/>
</dbReference>
<dbReference type="CDD" id="cd00483">
    <property type="entry name" value="HPPK"/>
    <property type="match status" value="1"/>
</dbReference>
<dbReference type="FunFam" id="3.20.20.20:FF:000006">
    <property type="entry name" value="Dihydropteroate synthase"/>
    <property type="match status" value="1"/>
</dbReference>
<dbReference type="KEGG" id="pbl:PAAG_01324"/>
<comment type="pathway">
    <text evidence="5">Cofactor biosynthesis; tetrahydrofolate biosynthesis; 7,8-dihydrofolate from 2-amino-4-hydroxy-6-hydroxymethyl-7,8-dihydropteridine diphosphate and 4-aminobenzoate: step 1/2.</text>
</comment>
<comment type="pathway">
    <text evidence="7">Cofactor biosynthesis; tetrahydrofolate biosynthesis; 2-amino-4-hydroxy-6-hydroxymethyl-7,8-dihydropteridine diphosphate from 7,8-dihydroneopterin triphosphate: step 4/4.</text>
</comment>
<dbReference type="EC" id="4.1.2.25" evidence="11"/>
<dbReference type="GO" id="GO:0016301">
    <property type="term" value="F:kinase activity"/>
    <property type="evidence" value="ECO:0007669"/>
    <property type="project" value="UniProtKB-KW"/>
</dbReference>
<evidence type="ECO:0000256" key="21">
    <source>
        <dbReference type="ARBA" id="ARBA00058009"/>
    </source>
</evidence>
<evidence type="ECO:0000256" key="5">
    <source>
        <dbReference type="ARBA" id="ARBA00004763"/>
    </source>
</evidence>
<evidence type="ECO:0000313" key="28">
    <source>
        <dbReference type="Proteomes" id="UP000002059"/>
    </source>
</evidence>
<dbReference type="InterPro" id="IPR000550">
    <property type="entry name" value="Hppk"/>
</dbReference>
<sequence>MQMHRCCRRWDGSVANLFRPRLSPQLVDAKFLSGRQKSIRSIASTQRKGALPADGDLTSLSLLLRGGSGSASVPGRHLNGSSTWEGTSSPKRSFSQCSPAPGRGLRVLQINAAGGQQPCQFTGLLSGNLRVRNSASHVMNQQRAYSSSPAPAAGSSSAGEAQSPCRAFIALGSNMGDCIAMIEQACREMEARGLKIIRTSSLFETAPMYVTDQGKFVNGACEIETTMGPIALLNTLQSIENDMGRRKIIDKGPRNIDLDILLYNDLKFSHPRLEIPHKLMLEREFVLRPLCQLIPNERPPLSDKALSYQSYLDSLPPSNPPPIAVTPLFPHLPPLTPSDPKRATNIMAVLNVTPDSFADGGKHSPENIPALTETILNFIKHGATIIDVGGESTRPGCPPVTKEVELSRVIPTIRLIRSLPEANKIAVSIDTYRASVAEAAVEAGADIINDISGGTMDPNMLATMAKLQKTVILQHMRGTPQTMTKLTDYSAYADGPGGGSGIISGVANELIKRVREAEKVGVRRWRIILDPGIGFAKIQPQNLEILRNGLILRGAFEELNYFPWLVGTSLKGFIGNITGVQTPSERLWGTAAGVTASIAGGADIVRVHNVNEMRQVVKMADAIYRDRVD</sequence>
<evidence type="ECO:0000256" key="11">
    <source>
        <dbReference type="ARBA" id="ARBA00013043"/>
    </source>
</evidence>
<evidence type="ECO:0000256" key="19">
    <source>
        <dbReference type="ARBA" id="ARBA00022909"/>
    </source>
</evidence>
<comment type="cofactor">
    <cofactor evidence="4">
        <name>Mg(2+)</name>
        <dbReference type="ChEBI" id="CHEBI:18420"/>
    </cofactor>
</comment>
<evidence type="ECO:0000256" key="23">
    <source>
        <dbReference type="ARBA" id="ARBA00067568"/>
    </source>
</evidence>
<dbReference type="InterPro" id="IPR035907">
    <property type="entry name" value="Hppk_sf"/>
</dbReference>
<evidence type="ECO:0000256" key="4">
    <source>
        <dbReference type="ARBA" id="ARBA00001946"/>
    </source>
</evidence>
<dbReference type="STRING" id="502779.C1GS29"/>
<comment type="similarity">
    <text evidence="9">In the C-terminal section; belongs to the DHPS family.</text>
</comment>
<dbReference type="CDD" id="cd00739">
    <property type="entry name" value="DHPS"/>
    <property type="match status" value="1"/>
</dbReference>
<dbReference type="PROSITE" id="PS00792">
    <property type="entry name" value="DHPS_1"/>
    <property type="match status" value="1"/>
</dbReference>
<dbReference type="PROSITE" id="PS50972">
    <property type="entry name" value="PTERIN_BINDING"/>
    <property type="match status" value="1"/>
</dbReference>
<feature type="region of interest" description="Disordered" evidence="25">
    <location>
        <begin position="69"/>
        <end position="98"/>
    </location>
</feature>
<dbReference type="UniPathway" id="UPA00077">
    <property type="reaction ID" value="UER00155"/>
</dbReference>
<dbReference type="EC" id="2.5.1.15" evidence="10"/>
<dbReference type="GO" id="GO:0005524">
    <property type="term" value="F:ATP binding"/>
    <property type="evidence" value="ECO:0007669"/>
    <property type="project" value="UniProtKB-KW"/>
</dbReference>
<dbReference type="GO" id="GO:0004150">
    <property type="term" value="F:dihydroneopterin aldolase activity"/>
    <property type="evidence" value="ECO:0007669"/>
    <property type="project" value="UniProtKB-EC"/>
</dbReference>
<evidence type="ECO:0000256" key="10">
    <source>
        <dbReference type="ARBA" id="ARBA00012458"/>
    </source>
</evidence>
<evidence type="ECO:0000256" key="17">
    <source>
        <dbReference type="ARBA" id="ARBA00022840"/>
    </source>
</evidence>
<dbReference type="eggNOG" id="KOG2544">
    <property type="taxonomic scope" value="Eukaryota"/>
</dbReference>
<feature type="domain" description="Pterin-binding" evidence="26">
    <location>
        <begin position="344"/>
        <end position="618"/>
    </location>
</feature>
<proteinExistence type="inferred from homology"/>
<accession>C1GS29</accession>
<dbReference type="Pfam" id="PF01288">
    <property type="entry name" value="HPPK"/>
    <property type="match status" value="1"/>
</dbReference>
<dbReference type="GO" id="GO:0005740">
    <property type="term" value="C:mitochondrial envelope"/>
    <property type="evidence" value="ECO:0007669"/>
    <property type="project" value="TreeGrafter"/>
</dbReference>
<evidence type="ECO:0000256" key="9">
    <source>
        <dbReference type="ARBA" id="ARBA00009951"/>
    </source>
</evidence>